<dbReference type="GO" id="GO:0033177">
    <property type="term" value="C:proton-transporting two-sector ATPase complex, proton-transporting domain"/>
    <property type="evidence" value="ECO:0007669"/>
    <property type="project" value="InterPro"/>
</dbReference>
<dbReference type="GO" id="GO:0008289">
    <property type="term" value="F:lipid binding"/>
    <property type="evidence" value="ECO:0007669"/>
    <property type="project" value="UniProtKB-KW"/>
</dbReference>
<dbReference type="InterPro" id="IPR000454">
    <property type="entry name" value="ATP_synth_F0_csu"/>
</dbReference>
<keyword evidence="5 13" id="KW-0812">Transmembrane</keyword>
<evidence type="ECO:0000256" key="2">
    <source>
        <dbReference type="ARBA" id="ARBA00006704"/>
    </source>
</evidence>
<dbReference type="GO" id="GO:0015078">
    <property type="term" value="F:proton transmembrane transporter activity"/>
    <property type="evidence" value="ECO:0007669"/>
    <property type="project" value="InterPro"/>
</dbReference>
<proteinExistence type="inferred from homology"/>
<dbReference type="RefSeq" id="WP_200268415.1">
    <property type="nucleotide sequence ID" value="NZ_JAENIJ010000006.1"/>
</dbReference>
<comment type="similarity">
    <text evidence="2">Belongs to the ATPase C chain family.</text>
</comment>
<evidence type="ECO:0000256" key="11">
    <source>
        <dbReference type="ARBA" id="ARBA00032200"/>
    </source>
</evidence>
<keyword evidence="6" id="KW-0375">Hydrogen ion transport</keyword>
<keyword evidence="10 13" id="KW-0472">Membrane</keyword>
<keyword evidence="8" id="KW-0406">Ion transport</keyword>
<gene>
    <name evidence="15" type="ORF">JIN85_05465</name>
</gene>
<dbReference type="EMBL" id="JAENIJ010000006">
    <property type="protein sequence ID" value="MBK1881851.1"/>
    <property type="molecule type" value="Genomic_DNA"/>
</dbReference>
<keyword evidence="4" id="KW-0138">CF(0)</keyword>
<sequence length="75" mass="7746">MLLEQLAQTTSNFNTWHFAVAAAAIGAAIGIGLLGYKATEAVGRNPGAAGDIRTLSIILAALIEGIVFFAIFLAK</sequence>
<name>A0A934S6T5_9BACT</name>
<dbReference type="GO" id="GO:0045259">
    <property type="term" value="C:proton-transporting ATP synthase complex"/>
    <property type="evidence" value="ECO:0007669"/>
    <property type="project" value="UniProtKB-KW"/>
</dbReference>
<evidence type="ECO:0000256" key="13">
    <source>
        <dbReference type="SAM" id="Phobius"/>
    </source>
</evidence>
<dbReference type="InterPro" id="IPR020537">
    <property type="entry name" value="ATP_synth_F0_csu_DDCD_BS"/>
</dbReference>
<comment type="subcellular location">
    <subcellularLocation>
        <location evidence="1">Membrane</location>
        <topology evidence="1">Multi-pass membrane protein</topology>
    </subcellularLocation>
</comment>
<keyword evidence="9" id="KW-0446">Lipid-binding</keyword>
<feature type="transmembrane region" description="Helical" evidence="13">
    <location>
        <begin position="57"/>
        <end position="74"/>
    </location>
</feature>
<dbReference type="AlphaFoldDB" id="A0A934S6T5"/>
<dbReference type="InterPro" id="IPR038662">
    <property type="entry name" value="ATP_synth_F0_csu_sf"/>
</dbReference>
<keyword evidence="3" id="KW-0813">Transport</keyword>
<comment type="caution">
    <text evidence="15">The sequence shown here is derived from an EMBL/GenBank/DDBJ whole genome shotgun (WGS) entry which is preliminary data.</text>
</comment>
<dbReference type="InterPro" id="IPR002379">
    <property type="entry name" value="ATPase_proteolipid_c-like_dom"/>
</dbReference>
<keyword evidence="7 13" id="KW-1133">Transmembrane helix</keyword>
<dbReference type="GO" id="GO:0015986">
    <property type="term" value="P:proton motive force-driven ATP synthesis"/>
    <property type="evidence" value="ECO:0007669"/>
    <property type="project" value="InterPro"/>
</dbReference>
<evidence type="ECO:0000256" key="1">
    <source>
        <dbReference type="ARBA" id="ARBA00004141"/>
    </source>
</evidence>
<organism evidence="15 16">
    <name type="scientific">Luteolibacter pohnpeiensis</name>
    <dbReference type="NCBI Taxonomy" id="454153"/>
    <lineage>
        <taxon>Bacteria</taxon>
        <taxon>Pseudomonadati</taxon>
        <taxon>Verrucomicrobiota</taxon>
        <taxon>Verrucomicrobiia</taxon>
        <taxon>Verrucomicrobiales</taxon>
        <taxon>Verrucomicrobiaceae</taxon>
        <taxon>Luteolibacter</taxon>
    </lineage>
</organism>
<evidence type="ECO:0000256" key="9">
    <source>
        <dbReference type="ARBA" id="ARBA00023121"/>
    </source>
</evidence>
<dbReference type="Pfam" id="PF00137">
    <property type="entry name" value="ATP-synt_C"/>
    <property type="match status" value="1"/>
</dbReference>
<dbReference type="PROSITE" id="PS00605">
    <property type="entry name" value="ATPASE_C"/>
    <property type="match status" value="1"/>
</dbReference>
<evidence type="ECO:0000256" key="12">
    <source>
        <dbReference type="ARBA" id="ARBA00032887"/>
    </source>
</evidence>
<dbReference type="InterPro" id="IPR035921">
    <property type="entry name" value="F/V-ATP_Csub_sf"/>
</dbReference>
<feature type="transmembrane region" description="Helical" evidence="13">
    <location>
        <begin position="16"/>
        <end position="36"/>
    </location>
</feature>
<dbReference type="Proteomes" id="UP000603141">
    <property type="component" value="Unassembled WGS sequence"/>
</dbReference>
<evidence type="ECO:0000256" key="5">
    <source>
        <dbReference type="ARBA" id="ARBA00022692"/>
    </source>
</evidence>
<dbReference type="Gene3D" id="1.20.20.10">
    <property type="entry name" value="F1F0 ATP synthase subunit C"/>
    <property type="match status" value="1"/>
</dbReference>
<evidence type="ECO:0000259" key="14">
    <source>
        <dbReference type="Pfam" id="PF00137"/>
    </source>
</evidence>
<keyword evidence="16" id="KW-1185">Reference proteome</keyword>
<dbReference type="SUPFAM" id="SSF81333">
    <property type="entry name" value="F1F0 ATP synthase subunit C"/>
    <property type="match status" value="1"/>
</dbReference>
<evidence type="ECO:0000256" key="4">
    <source>
        <dbReference type="ARBA" id="ARBA00022547"/>
    </source>
</evidence>
<evidence type="ECO:0000313" key="15">
    <source>
        <dbReference type="EMBL" id="MBK1881851.1"/>
    </source>
</evidence>
<dbReference type="PRINTS" id="PR00124">
    <property type="entry name" value="ATPASEC"/>
</dbReference>
<feature type="domain" description="V-ATPase proteolipid subunit C-like" evidence="14">
    <location>
        <begin position="18"/>
        <end position="71"/>
    </location>
</feature>
<accession>A0A934S6T5</accession>
<dbReference type="CDD" id="cd18121">
    <property type="entry name" value="ATP-synt_Fo_c"/>
    <property type="match status" value="1"/>
</dbReference>
<evidence type="ECO:0000256" key="6">
    <source>
        <dbReference type="ARBA" id="ARBA00022781"/>
    </source>
</evidence>
<reference evidence="15" key="1">
    <citation type="submission" date="2021-01" db="EMBL/GenBank/DDBJ databases">
        <title>Modified the classification status of verrucomicrobia.</title>
        <authorList>
            <person name="Feng X."/>
        </authorList>
    </citation>
    <scope>NUCLEOTIDE SEQUENCE</scope>
    <source>
        <strain evidence="15">KCTC 22041</strain>
    </source>
</reference>
<evidence type="ECO:0000256" key="7">
    <source>
        <dbReference type="ARBA" id="ARBA00022989"/>
    </source>
</evidence>
<evidence type="ECO:0000313" key="16">
    <source>
        <dbReference type="Proteomes" id="UP000603141"/>
    </source>
</evidence>
<evidence type="ECO:0000256" key="10">
    <source>
        <dbReference type="ARBA" id="ARBA00023136"/>
    </source>
</evidence>
<evidence type="ECO:0000256" key="3">
    <source>
        <dbReference type="ARBA" id="ARBA00022448"/>
    </source>
</evidence>
<evidence type="ECO:0000256" key="8">
    <source>
        <dbReference type="ARBA" id="ARBA00023065"/>
    </source>
</evidence>
<protein>
    <recommendedName>
        <fullName evidence="11">ATP synthase F(0) sector subunit c</fullName>
    </recommendedName>
    <alternativeName>
        <fullName evidence="12">F-type ATPase subunit c</fullName>
    </alternativeName>
</protein>